<dbReference type="Proteomes" id="UP000009183">
    <property type="component" value="Chromosome 8"/>
</dbReference>
<accession>D7TH93</accession>
<keyword evidence="1" id="KW-0732">Signal</keyword>
<dbReference type="PaxDb" id="29760-VIT_08s0007g02070.t01"/>
<feature type="chain" id="PRO_5003106350" description="Secreted protein" evidence="1">
    <location>
        <begin position="28"/>
        <end position="99"/>
    </location>
</feature>
<dbReference type="AlphaFoldDB" id="D7TH93"/>
<dbReference type="HOGENOM" id="CLU_2324978_0_0_1"/>
<dbReference type="EMBL" id="FN595991">
    <property type="protein sequence ID" value="CBI30409.3"/>
    <property type="molecule type" value="Genomic_DNA"/>
</dbReference>
<gene>
    <name evidence="2" type="ordered locus">VIT_08s0007g02070</name>
</gene>
<proteinExistence type="predicted"/>
<sequence>MKPLAFCSQHLLISFVHWFLSWRPSHTDNVPCPFLSISLQISHGRTHTRSPDNRFSITKSPLLIFSIRNPRRFFQHSSLFSLNFCNFSSTNPFCVVWQR</sequence>
<evidence type="ECO:0008006" key="4">
    <source>
        <dbReference type="Google" id="ProtNLM"/>
    </source>
</evidence>
<dbReference type="InParanoid" id="D7TH93"/>
<evidence type="ECO:0000256" key="1">
    <source>
        <dbReference type="SAM" id="SignalP"/>
    </source>
</evidence>
<keyword evidence="3" id="KW-1185">Reference proteome</keyword>
<organism evidence="2 3">
    <name type="scientific">Vitis vinifera</name>
    <name type="common">Grape</name>
    <dbReference type="NCBI Taxonomy" id="29760"/>
    <lineage>
        <taxon>Eukaryota</taxon>
        <taxon>Viridiplantae</taxon>
        <taxon>Streptophyta</taxon>
        <taxon>Embryophyta</taxon>
        <taxon>Tracheophyta</taxon>
        <taxon>Spermatophyta</taxon>
        <taxon>Magnoliopsida</taxon>
        <taxon>eudicotyledons</taxon>
        <taxon>Gunneridae</taxon>
        <taxon>Pentapetalae</taxon>
        <taxon>rosids</taxon>
        <taxon>Vitales</taxon>
        <taxon>Vitaceae</taxon>
        <taxon>Viteae</taxon>
        <taxon>Vitis</taxon>
    </lineage>
</organism>
<name>D7TH93_VITVI</name>
<feature type="signal peptide" evidence="1">
    <location>
        <begin position="1"/>
        <end position="27"/>
    </location>
</feature>
<evidence type="ECO:0000313" key="3">
    <source>
        <dbReference type="Proteomes" id="UP000009183"/>
    </source>
</evidence>
<reference evidence="3" key="1">
    <citation type="journal article" date="2007" name="Nature">
        <title>The grapevine genome sequence suggests ancestral hexaploidization in major angiosperm phyla.</title>
        <authorList>
            <consortium name="The French-Italian Public Consortium for Grapevine Genome Characterization."/>
            <person name="Jaillon O."/>
            <person name="Aury J.-M."/>
            <person name="Noel B."/>
            <person name="Policriti A."/>
            <person name="Clepet C."/>
            <person name="Casagrande A."/>
            <person name="Choisne N."/>
            <person name="Aubourg S."/>
            <person name="Vitulo N."/>
            <person name="Jubin C."/>
            <person name="Vezzi A."/>
            <person name="Legeai F."/>
            <person name="Hugueney P."/>
            <person name="Dasilva C."/>
            <person name="Horner D."/>
            <person name="Mica E."/>
            <person name="Jublot D."/>
            <person name="Poulain J."/>
            <person name="Bruyere C."/>
            <person name="Billault A."/>
            <person name="Segurens B."/>
            <person name="Gouyvenoux M."/>
            <person name="Ugarte E."/>
            <person name="Cattonaro F."/>
            <person name="Anthouard V."/>
            <person name="Vico V."/>
            <person name="Del Fabbro C."/>
            <person name="Alaux M."/>
            <person name="Di Gaspero G."/>
            <person name="Dumas V."/>
            <person name="Felice N."/>
            <person name="Paillard S."/>
            <person name="Juman I."/>
            <person name="Moroldo M."/>
            <person name="Scalabrin S."/>
            <person name="Canaguier A."/>
            <person name="Le Clainche I."/>
            <person name="Malacrida G."/>
            <person name="Durand E."/>
            <person name="Pesole G."/>
            <person name="Laucou V."/>
            <person name="Chatelet P."/>
            <person name="Merdinoglu D."/>
            <person name="Delledonne M."/>
            <person name="Pezzotti M."/>
            <person name="Lecharny A."/>
            <person name="Scarpelli C."/>
            <person name="Artiguenave F."/>
            <person name="Pe M.E."/>
            <person name="Valle G."/>
            <person name="Morgante M."/>
            <person name="Caboche M."/>
            <person name="Adam-Blondon A.-F."/>
            <person name="Weissenbach J."/>
            <person name="Quetier F."/>
            <person name="Wincker P."/>
        </authorList>
    </citation>
    <scope>NUCLEOTIDE SEQUENCE [LARGE SCALE GENOMIC DNA]</scope>
    <source>
        <strain evidence="3">cv. Pinot noir / PN40024</strain>
    </source>
</reference>
<protein>
    <recommendedName>
        <fullName evidence="4">Secreted protein</fullName>
    </recommendedName>
</protein>
<evidence type="ECO:0000313" key="2">
    <source>
        <dbReference type="EMBL" id="CBI30409.3"/>
    </source>
</evidence>